<name>A0A9D4YZL1_CHLVU</name>
<dbReference type="InterPro" id="IPR050567">
    <property type="entry name" value="Mitochondrial_Carrier"/>
</dbReference>
<evidence type="ECO:0000256" key="7">
    <source>
        <dbReference type="ARBA" id="ARBA00023128"/>
    </source>
</evidence>
<protein>
    <submittedName>
        <fullName evidence="11">Uncharacterized protein</fullName>
    </submittedName>
</protein>
<dbReference type="PROSITE" id="PS50920">
    <property type="entry name" value="SOLCAR"/>
    <property type="match status" value="1"/>
</dbReference>
<keyword evidence="7" id="KW-0496">Mitochondrion</keyword>
<keyword evidence="8 9" id="KW-0472">Membrane</keyword>
<dbReference type="Proteomes" id="UP001055712">
    <property type="component" value="Unassembled WGS sequence"/>
</dbReference>
<dbReference type="InterPro" id="IPR023395">
    <property type="entry name" value="MCP_dom_sf"/>
</dbReference>
<evidence type="ECO:0000256" key="6">
    <source>
        <dbReference type="ARBA" id="ARBA00022989"/>
    </source>
</evidence>
<keyword evidence="5" id="KW-0677">Repeat</keyword>
<evidence type="ECO:0000256" key="2">
    <source>
        <dbReference type="ARBA" id="ARBA00006375"/>
    </source>
</evidence>
<keyword evidence="3 10" id="KW-0813">Transport</keyword>
<accession>A0A9D4YZL1</accession>
<evidence type="ECO:0000256" key="8">
    <source>
        <dbReference type="ARBA" id="ARBA00023136"/>
    </source>
</evidence>
<dbReference type="SUPFAM" id="SSF103506">
    <property type="entry name" value="Mitochondrial carrier"/>
    <property type="match status" value="1"/>
</dbReference>
<dbReference type="OrthoDB" id="14252at2759"/>
<reference evidence="11" key="2">
    <citation type="submission" date="2020-11" db="EMBL/GenBank/DDBJ databases">
        <authorList>
            <person name="Cecchin M."/>
            <person name="Marcolungo L."/>
            <person name="Rossato M."/>
            <person name="Girolomoni L."/>
            <person name="Cosentino E."/>
            <person name="Cuine S."/>
            <person name="Li-Beisson Y."/>
            <person name="Delledonne M."/>
            <person name="Ballottari M."/>
        </authorList>
    </citation>
    <scope>NUCLEOTIDE SEQUENCE</scope>
    <source>
        <strain evidence="11">211/11P</strain>
        <tissue evidence="11">Whole cell</tissue>
    </source>
</reference>
<comment type="caution">
    <text evidence="11">The sequence shown here is derived from an EMBL/GenBank/DDBJ whole genome shotgun (WGS) entry which is preliminary data.</text>
</comment>
<keyword evidence="12" id="KW-1185">Reference proteome</keyword>
<evidence type="ECO:0000313" key="11">
    <source>
        <dbReference type="EMBL" id="KAI3435629.1"/>
    </source>
</evidence>
<comment type="subcellular location">
    <subcellularLocation>
        <location evidence="1">Mitochondrion membrane</location>
        <topology evidence="1">Multi-pass membrane protein</topology>
    </subcellularLocation>
</comment>
<evidence type="ECO:0000256" key="1">
    <source>
        <dbReference type="ARBA" id="ARBA00004225"/>
    </source>
</evidence>
<dbReference type="GO" id="GO:0031966">
    <property type="term" value="C:mitochondrial membrane"/>
    <property type="evidence" value="ECO:0007669"/>
    <property type="project" value="UniProtKB-SubCell"/>
</dbReference>
<dbReference type="EMBL" id="SIDB01000002">
    <property type="protein sequence ID" value="KAI3435629.1"/>
    <property type="molecule type" value="Genomic_DNA"/>
</dbReference>
<organism evidence="11 12">
    <name type="scientific">Chlorella vulgaris</name>
    <name type="common">Green alga</name>
    <dbReference type="NCBI Taxonomy" id="3077"/>
    <lineage>
        <taxon>Eukaryota</taxon>
        <taxon>Viridiplantae</taxon>
        <taxon>Chlorophyta</taxon>
        <taxon>core chlorophytes</taxon>
        <taxon>Trebouxiophyceae</taxon>
        <taxon>Chlorellales</taxon>
        <taxon>Chlorellaceae</taxon>
        <taxon>Chlorella clade</taxon>
        <taxon>Chlorella</taxon>
    </lineage>
</organism>
<reference evidence="11" key="1">
    <citation type="journal article" date="2019" name="Plant J.">
        <title>Chlorella vulgaris genome assembly and annotation reveals the molecular basis for metabolic acclimation to high light conditions.</title>
        <authorList>
            <person name="Cecchin M."/>
            <person name="Marcolungo L."/>
            <person name="Rossato M."/>
            <person name="Girolomoni L."/>
            <person name="Cosentino E."/>
            <person name="Cuine S."/>
            <person name="Li-Beisson Y."/>
            <person name="Delledonne M."/>
            <person name="Ballottari M."/>
        </authorList>
    </citation>
    <scope>NUCLEOTIDE SEQUENCE</scope>
    <source>
        <strain evidence="11">211/11P</strain>
    </source>
</reference>
<dbReference type="Pfam" id="PF00153">
    <property type="entry name" value="Mito_carr"/>
    <property type="match status" value="1"/>
</dbReference>
<evidence type="ECO:0000256" key="3">
    <source>
        <dbReference type="ARBA" id="ARBA00022448"/>
    </source>
</evidence>
<evidence type="ECO:0000313" key="12">
    <source>
        <dbReference type="Proteomes" id="UP001055712"/>
    </source>
</evidence>
<gene>
    <name evidence="11" type="ORF">D9Q98_001689</name>
</gene>
<dbReference type="Gene3D" id="1.50.40.10">
    <property type="entry name" value="Mitochondrial carrier domain"/>
    <property type="match status" value="1"/>
</dbReference>
<proteinExistence type="inferred from homology"/>
<comment type="similarity">
    <text evidence="2 10">Belongs to the mitochondrial carrier (TC 2.A.29) family.</text>
</comment>
<dbReference type="GO" id="GO:0022857">
    <property type="term" value="F:transmembrane transporter activity"/>
    <property type="evidence" value="ECO:0007669"/>
    <property type="project" value="TreeGrafter"/>
</dbReference>
<dbReference type="AlphaFoldDB" id="A0A9D4YZL1"/>
<keyword evidence="4 9" id="KW-0812">Transmembrane</keyword>
<evidence type="ECO:0000256" key="10">
    <source>
        <dbReference type="RuleBase" id="RU000488"/>
    </source>
</evidence>
<keyword evidence="6" id="KW-1133">Transmembrane helix</keyword>
<evidence type="ECO:0000256" key="5">
    <source>
        <dbReference type="ARBA" id="ARBA00022737"/>
    </source>
</evidence>
<evidence type="ECO:0000256" key="9">
    <source>
        <dbReference type="PROSITE-ProRule" id="PRU00282"/>
    </source>
</evidence>
<evidence type="ECO:0000256" key="4">
    <source>
        <dbReference type="ARBA" id="ARBA00022692"/>
    </source>
</evidence>
<dbReference type="PANTHER" id="PTHR45624">
    <property type="entry name" value="MITOCHONDRIAL BASIC AMINO ACIDS TRANSPORTER-RELATED"/>
    <property type="match status" value="1"/>
</dbReference>
<feature type="repeat" description="Solcar" evidence="9">
    <location>
        <begin position="12"/>
        <end position="94"/>
    </location>
</feature>
<dbReference type="InterPro" id="IPR018108">
    <property type="entry name" value="MCP_transmembrane"/>
</dbReference>
<sequence>MKLGVDPPTATMKLGVDLASGTAAGVSQLLVGHPFDTVKVRMQVGRADVTALAAARSIASNGVTAFYRGLAAPLTTVAAFNAILFSSRGAAERMLASDGCRW</sequence>